<dbReference type="EMBL" id="BK032602">
    <property type="protein sequence ID" value="DAF50856.1"/>
    <property type="molecule type" value="Genomic_DNA"/>
</dbReference>
<reference evidence="1" key="1">
    <citation type="journal article" date="2021" name="Proc. Natl. Acad. Sci. U.S.A.">
        <title>A Catalog of Tens of Thousands of Viruses from Human Metagenomes Reveals Hidden Associations with Chronic Diseases.</title>
        <authorList>
            <person name="Tisza M.J."/>
            <person name="Buck C.B."/>
        </authorList>
    </citation>
    <scope>NUCLEOTIDE SEQUENCE</scope>
    <source>
        <strain evidence="1">CtDhw1</strain>
    </source>
</reference>
<organism evidence="1">
    <name type="scientific">Siphoviridae sp. ctDhw1</name>
    <dbReference type="NCBI Taxonomy" id="2827813"/>
    <lineage>
        <taxon>Viruses</taxon>
        <taxon>Duplodnaviria</taxon>
        <taxon>Heunggongvirae</taxon>
        <taxon>Uroviricota</taxon>
        <taxon>Caudoviricetes</taxon>
    </lineage>
</organism>
<evidence type="ECO:0000313" key="1">
    <source>
        <dbReference type="EMBL" id="DAF50856.1"/>
    </source>
</evidence>
<protein>
    <submittedName>
        <fullName evidence="1">Glutathione-dependent formaldehyde-activating enzyme</fullName>
    </submittedName>
</protein>
<accession>A0A8S5SIS5</accession>
<sequence>MCEFCRKYNFELATAKVDETGASISVSGGHWRFPKELQFKFCPVCGRRLDPYFYDGMSNEQAERILISHLMYLAFTMPIEWIEKNGENSDFQKAYGMALDALRQGGG</sequence>
<name>A0A8S5SIS5_9CAUD</name>
<proteinExistence type="predicted"/>